<feature type="transmembrane region" description="Helical" evidence="6">
    <location>
        <begin position="734"/>
        <end position="760"/>
    </location>
</feature>
<feature type="transmembrane region" description="Helical" evidence="6">
    <location>
        <begin position="382"/>
        <end position="409"/>
    </location>
</feature>
<reference evidence="10" key="1">
    <citation type="journal article" date="2019" name="Int. J. Syst. Evol. Microbiol.">
        <title>The Global Catalogue of Microorganisms (GCM) 10K type strain sequencing project: providing services to taxonomists for standard genome sequencing and annotation.</title>
        <authorList>
            <consortium name="The Broad Institute Genomics Platform"/>
            <consortium name="The Broad Institute Genome Sequencing Center for Infectious Disease"/>
            <person name="Wu L."/>
            <person name="Ma J."/>
        </authorList>
    </citation>
    <scope>NUCLEOTIDE SEQUENCE [LARGE SCALE GENOMIC DNA]</scope>
    <source>
        <strain evidence="10">CCUG 58938</strain>
    </source>
</reference>
<keyword evidence="5 6" id="KW-0472">Membrane</keyword>
<keyword evidence="4 6" id="KW-1133">Transmembrane helix</keyword>
<evidence type="ECO:0000313" key="9">
    <source>
        <dbReference type="EMBL" id="MFD1001568.1"/>
    </source>
</evidence>
<feature type="transmembrane region" description="Helical" evidence="6">
    <location>
        <begin position="21"/>
        <end position="43"/>
    </location>
</feature>
<feature type="domain" description="ABC3 transporter permease C-terminal" evidence="7">
    <location>
        <begin position="693"/>
        <end position="806"/>
    </location>
</feature>
<evidence type="ECO:0000259" key="7">
    <source>
        <dbReference type="Pfam" id="PF02687"/>
    </source>
</evidence>
<gene>
    <name evidence="9" type="ORF">ACFQ21_19720</name>
</gene>
<dbReference type="PANTHER" id="PTHR30572:SF18">
    <property type="entry name" value="ABC-TYPE MACROLIDE FAMILY EXPORT SYSTEM PERMEASE COMPONENT 2"/>
    <property type="match status" value="1"/>
</dbReference>
<feature type="transmembrane region" description="Helical" evidence="6">
    <location>
        <begin position="337"/>
        <end position="362"/>
    </location>
</feature>
<evidence type="ECO:0000256" key="3">
    <source>
        <dbReference type="ARBA" id="ARBA00022692"/>
    </source>
</evidence>
<dbReference type="Pfam" id="PF02687">
    <property type="entry name" value="FtsX"/>
    <property type="match status" value="2"/>
</dbReference>
<evidence type="ECO:0000259" key="8">
    <source>
        <dbReference type="Pfam" id="PF12704"/>
    </source>
</evidence>
<keyword evidence="3 6" id="KW-0812">Transmembrane</keyword>
<evidence type="ECO:0000256" key="1">
    <source>
        <dbReference type="ARBA" id="ARBA00004651"/>
    </source>
</evidence>
<feature type="transmembrane region" description="Helical" evidence="6">
    <location>
        <begin position="772"/>
        <end position="796"/>
    </location>
</feature>
<evidence type="ECO:0000256" key="5">
    <source>
        <dbReference type="ARBA" id="ARBA00023136"/>
    </source>
</evidence>
<feature type="domain" description="MacB-like periplasmic core" evidence="8">
    <location>
        <begin position="20"/>
        <end position="244"/>
    </location>
</feature>
<dbReference type="PANTHER" id="PTHR30572">
    <property type="entry name" value="MEMBRANE COMPONENT OF TRANSPORTER-RELATED"/>
    <property type="match status" value="1"/>
</dbReference>
<dbReference type="InterPro" id="IPR025857">
    <property type="entry name" value="MacB_PCD"/>
</dbReference>
<feature type="transmembrane region" description="Helical" evidence="6">
    <location>
        <begin position="430"/>
        <end position="453"/>
    </location>
</feature>
<dbReference type="RefSeq" id="WP_377581570.1">
    <property type="nucleotide sequence ID" value="NZ_JBHTKA010000007.1"/>
</dbReference>
<dbReference type="InterPro" id="IPR050250">
    <property type="entry name" value="Macrolide_Exporter_MacB"/>
</dbReference>
<feature type="transmembrane region" description="Helical" evidence="6">
    <location>
        <begin position="690"/>
        <end position="713"/>
    </location>
</feature>
<dbReference type="EMBL" id="JBHTKA010000007">
    <property type="protein sequence ID" value="MFD1001568.1"/>
    <property type="molecule type" value="Genomic_DNA"/>
</dbReference>
<evidence type="ECO:0000256" key="4">
    <source>
        <dbReference type="ARBA" id="ARBA00022989"/>
    </source>
</evidence>
<dbReference type="Proteomes" id="UP001597112">
    <property type="component" value="Unassembled WGS sequence"/>
</dbReference>
<name>A0ABW3K6F1_9BACT</name>
<keyword evidence="2" id="KW-1003">Cell membrane</keyword>
<evidence type="ECO:0000256" key="6">
    <source>
        <dbReference type="SAM" id="Phobius"/>
    </source>
</evidence>
<accession>A0ABW3K6F1</accession>
<organism evidence="9 10">
    <name type="scientific">Ohtaekwangia kribbensis</name>
    <dbReference type="NCBI Taxonomy" id="688913"/>
    <lineage>
        <taxon>Bacteria</taxon>
        <taxon>Pseudomonadati</taxon>
        <taxon>Bacteroidota</taxon>
        <taxon>Cytophagia</taxon>
        <taxon>Cytophagales</taxon>
        <taxon>Fulvivirgaceae</taxon>
        <taxon>Ohtaekwangia</taxon>
    </lineage>
</organism>
<proteinExistence type="predicted"/>
<sequence>MVLTLLKLSLRKLWNEKSFSFLSIAGLSLAIVSATTILLYTFYERSFDSFRSADIYRVTYHGFENNVETGSSAQINPALAPAIKNDIPEVTSAVRLVHTGPFMADPVMEYQEKKFRESKIYFADPEFLSMFSYNLIEGDAATALANPDHAVISQSAATKYFGNGTAIGKTLVFHRGERGSLPITISGVFEDIPLNSHLHTDFVLSFSSLGITDLDNNWDWGNFYTYIQLQPGLKAETIQAKIPELLNKHIGKIIADMHANGYRADFELQPVQSIHLESKLWGELEVNGDATTVTFLQIVAAFILLIAWINYINFSIARSTENSREISIRKINGANRLQLLGQLLMDAAAMNLIAIIVSVAAIQATLPILKVMIDLPDAVSLGWQGAVVLFIIYLVGTLCSGLYPALFISRLSPVSLLKSKVSRSLASVNLNKALIVFQFTASVVLIIGTITVYQQLAFMRNQALGMDIDQTLIVKGPSVKDSTYKAIRSSFAIETKRLPGVVSFAITSSIPGDELHWGRSFARQNAPENSVGCAIVAIDENFFTLLGASFAAGKNYPDGTTAWQDAIIINETAAKSFGYYNPAEAIDQTILWDENDRPLPKKVIGVVKDFNQQSLRTKIEPIVFTLKEYVFAPWAGEFYAFKIQGQNIQSSIQSIQHLWATLYPQNPFDYFFLDQHFNAQYKNDDRFGKVFVVFSGLAIFIASLGLFGLTAYMTMLRTKEIGVRKVLGSSTFQLVYLLSANYLKLVFMAFVIACPIGILLMNKWLAQFAYRISFNAWICIIAGLLALTIAGLTVAIKSWHSANIDPAKALKYE</sequence>
<evidence type="ECO:0000256" key="2">
    <source>
        <dbReference type="ARBA" id="ARBA00022475"/>
    </source>
</evidence>
<keyword evidence="10" id="KW-1185">Reference proteome</keyword>
<comment type="caution">
    <text evidence="9">The sequence shown here is derived from an EMBL/GenBank/DDBJ whole genome shotgun (WGS) entry which is preliminary data.</text>
</comment>
<feature type="transmembrane region" description="Helical" evidence="6">
    <location>
        <begin position="295"/>
        <end position="316"/>
    </location>
</feature>
<feature type="domain" description="ABC3 transporter permease C-terminal" evidence="7">
    <location>
        <begin position="298"/>
        <end position="413"/>
    </location>
</feature>
<dbReference type="InterPro" id="IPR003838">
    <property type="entry name" value="ABC3_permease_C"/>
</dbReference>
<protein>
    <submittedName>
        <fullName evidence="9">ABC transporter permease</fullName>
    </submittedName>
</protein>
<comment type="subcellular location">
    <subcellularLocation>
        <location evidence="1">Cell membrane</location>
        <topology evidence="1">Multi-pass membrane protein</topology>
    </subcellularLocation>
</comment>
<evidence type="ECO:0000313" key="10">
    <source>
        <dbReference type="Proteomes" id="UP001597112"/>
    </source>
</evidence>
<feature type="domain" description="MacB-like periplasmic core" evidence="8">
    <location>
        <begin position="442"/>
        <end position="633"/>
    </location>
</feature>
<dbReference type="Pfam" id="PF12704">
    <property type="entry name" value="MacB_PCD"/>
    <property type="match status" value="2"/>
</dbReference>